<dbReference type="GO" id="GO:0070260">
    <property type="term" value="F:5'-tyrosyl-DNA phosphodiesterase activity"/>
    <property type="evidence" value="ECO:0007669"/>
    <property type="project" value="TreeGrafter"/>
</dbReference>
<evidence type="ECO:0000256" key="1">
    <source>
        <dbReference type="ARBA" id="ARBA00001936"/>
    </source>
</evidence>
<keyword evidence="10" id="KW-0255">Endonuclease</keyword>
<dbReference type="GO" id="GO:0004519">
    <property type="term" value="F:endonuclease activity"/>
    <property type="evidence" value="ECO:0007669"/>
    <property type="project" value="UniProtKB-KW"/>
</dbReference>
<accession>A0A6G4TTR9</accession>
<feature type="domain" description="Endonuclease/exonuclease/phosphatase" evidence="9">
    <location>
        <begin position="11"/>
        <end position="228"/>
    </location>
</feature>
<evidence type="ECO:0000256" key="6">
    <source>
        <dbReference type="ARBA" id="ARBA00022801"/>
    </source>
</evidence>
<dbReference type="GO" id="GO:0005737">
    <property type="term" value="C:cytoplasm"/>
    <property type="evidence" value="ECO:0007669"/>
    <property type="project" value="TreeGrafter"/>
</dbReference>
<proteinExistence type="predicted"/>
<comment type="cofactor">
    <cofactor evidence="2">
        <name>Mg(2+)</name>
        <dbReference type="ChEBI" id="CHEBI:18420"/>
    </cofactor>
</comment>
<comment type="caution">
    <text evidence="10">The sequence shown here is derived from an EMBL/GenBank/DDBJ whole genome shotgun (WGS) entry which is preliminary data.</text>
</comment>
<keyword evidence="8" id="KW-0234">DNA repair</keyword>
<keyword evidence="11" id="KW-1185">Reference proteome</keyword>
<keyword evidence="4" id="KW-0479">Metal-binding</keyword>
<keyword evidence="7" id="KW-0460">Magnesium</keyword>
<evidence type="ECO:0000259" key="9">
    <source>
        <dbReference type="Pfam" id="PF03372"/>
    </source>
</evidence>
<evidence type="ECO:0000256" key="4">
    <source>
        <dbReference type="ARBA" id="ARBA00022723"/>
    </source>
</evidence>
<reference evidence="10 11" key="1">
    <citation type="submission" date="2020-02" db="EMBL/GenBank/DDBJ databases">
        <title>Whole-genome analyses of novel actinobacteria.</title>
        <authorList>
            <person name="Sahin N."/>
        </authorList>
    </citation>
    <scope>NUCLEOTIDE SEQUENCE [LARGE SCALE GENOMIC DNA]</scope>
    <source>
        <strain evidence="10 11">A7024</strain>
    </source>
</reference>
<gene>
    <name evidence="10" type="ORF">G5C51_03345</name>
</gene>
<comment type="cofactor">
    <cofactor evidence="1">
        <name>Mn(2+)</name>
        <dbReference type="ChEBI" id="CHEBI:29035"/>
    </cofactor>
</comment>
<dbReference type="PANTHER" id="PTHR15822:SF4">
    <property type="entry name" value="TYROSYL-DNA PHOSPHODIESTERASE 2"/>
    <property type="match status" value="1"/>
</dbReference>
<organism evidence="10 11">
    <name type="scientific">Streptomyces coryli</name>
    <dbReference type="NCBI Taxonomy" id="1128680"/>
    <lineage>
        <taxon>Bacteria</taxon>
        <taxon>Bacillati</taxon>
        <taxon>Actinomycetota</taxon>
        <taxon>Actinomycetes</taxon>
        <taxon>Kitasatosporales</taxon>
        <taxon>Streptomycetaceae</taxon>
        <taxon>Streptomyces</taxon>
    </lineage>
</organism>
<evidence type="ECO:0000256" key="7">
    <source>
        <dbReference type="ARBA" id="ARBA00022842"/>
    </source>
</evidence>
<dbReference type="InterPro" id="IPR005135">
    <property type="entry name" value="Endo/exonuclease/phosphatase"/>
</dbReference>
<dbReference type="GO" id="GO:0046872">
    <property type="term" value="F:metal ion binding"/>
    <property type="evidence" value="ECO:0007669"/>
    <property type="project" value="UniProtKB-KW"/>
</dbReference>
<evidence type="ECO:0000256" key="5">
    <source>
        <dbReference type="ARBA" id="ARBA00022763"/>
    </source>
</evidence>
<dbReference type="SUPFAM" id="SSF56219">
    <property type="entry name" value="DNase I-like"/>
    <property type="match status" value="1"/>
</dbReference>
<dbReference type="RefSeq" id="WP_165231291.1">
    <property type="nucleotide sequence ID" value="NZ_JAAKZV010000007.1"/>
</dbReference>
<protein>
    <submittedName>
        <fullName evidence="10">Endonuclease/exonuclease/phosphatase family protein</fullName>
    </submittedName>
</protein>
<keyword evidence="3" id="KW-0540">Nuclease</keyword>
<dbReference type="AlphaFoldDB" id="A0A6G4TTR9"/>
<dbReference type="Gene3D" id="3.60.10.10">
    <property type="entry name" value="Endonuclease/exonuclease/phosphatase"/>
    <property type="match status" value="1"/>
</dbReference>
<dbReference type="Proteomes" id="UP000481583">
    <property type="component" value="Unassembled WGS sequence"/>
</dbReference>
<name>A0A6G4TTR9_9ACTN</name>
<evidence type="ECO:0000256" key="2">
    <source>
        <dbReference type="ARBA" id="ARBA00001946"/>
    </source>
</evidence>
<keyword evidence="10" id="KW-0269">Exonuclease</keyword>
<evidence type="ECO:0000256" key="3">
    <source>
        <dbReference type="ARBA" id="ARBA00022722"/>
    </source>
</evidence>
<dbReference type="GO" id="GO:0003697">
    <property type="term" value="F:single-stranded DNA binding"/>
    <property type="evidence" value="ECO:0007669"/>
    <property type="project" value="TreeGrafter"/>
</dbReference>
<dbReference type="PANTHER" id="PTHR15822">
    <property type="entry name" value="TRAF AND TNF RECEPTOR-ASSOCIATED PROTEIN"/>
    <property type="match status" value="1"/>
</dbReference>
<dbReference type="GO" id="GO:0006302">
    <property type="term" value="P:double-strand break repair"/>
    <property type="evidence" value="ECO:0007669"/>
    <property type="project" value="TreeGrafter"/>
</dbReference>
<dbReference type="InterPro" id="IPR051547">
    <property type="entry name" value="TDP2-like"/>
</dbReference>
<evidence type="ECO:0000313" key="10">
    <source>
        <dbReference type="EMBL" id="NGN62940.1"/>
    </source>
</evidence>
<keyword evidence="5" id="KW-0227">DNA damage</keyword>
<dbReference type="EMBL" id="JAAKZV010000007">
    <property type="protein sequence ID" value="NGN62940.1"/>
    <property type="molecule type" value="Genomic_DNA"/>
</dbReference>
<dbReference type="Pfam" id="PF03372">
    <property type="entry name" value="Exo_endo_phos"/>
    <property type="match status" value="1"/>
</dbReference>
<keyword evidence="6" id="KW-0378">Hydrolase</keyword>
<evidence type="ECO:0000256" key="8">
    <source>
        <dbReference type="ARBA" id="ARBA00023204"/>
    </source>
</evidence>
<dbReference type="InterPro" id="IPR036691">
    <property type="entry name" value="Endo/exonu/phosph_ase_sf"/>
</dbReference>
<dbReference type="GO" id="GO:0004527">
    <property type="term" value="F:exonuclease activity"/>
    <property type="evidence" value="ECO:0007669"/>
    <property type="project" value="UniProtKB-KW"/>
</dbReference>
<evidence type="ECO:0000313" key="11">
    <source>
        <dbReference type="Proteomes" id="UP000481583"/>
    </source>
</evidence>
<sequence>MTCGFRGTPAVTLNVWGVRGDWPARRKVLAEGFARLRPDLVALQETIVTDGYDQVRELLGEGYDVAHSTAREADGQGISVASRRPMSEVHELDYKVTSRTGDFACSGLVARVEAQQPFAPLLLVNHFPDYQIDHERERELQAVVAARFLAGRPERSVVLVGDMDADPDAASMRFWYGRQSLEGMSVCFRDAWAEARPGEAAPVTYTPENGLMEDAWWPFRRIPPPPPRMWSERVFDEPVGGVWPSDHYGLMADLQPVSGAACSPSS</sequence>